<protein>
    <submittedName>
        <fullName evidence="1">Uncharacterized protein</fullName>
    </submittedName>
</protein>
<accession>A0AAD4DZI4</accession>
<keyword evidence="2" id="KW-1185">Reference proteome</keyword>
<dbReference type="GeneID" id="64671694"/>
<gene>
    <name evidence="1" type="ORF">F5891DRAFT_984032</name>
</gene>
<organism evidence="1 2">
    <name type="scientific">Suillus fuscotomentosus</name>
    <dbReference type="NCBI Taxonomy" id="1912939"/>
    <lineage>
        <taxon>Eukaryota</taxon>
        <taxon>Fungi</taxon>
        <taxon>Dikarya</taxon>
        <taxon>Basidiomycota</taxon>
        <taxon>Agaricomycotina</taxon>
        <taxon>Agaricomycetes</taxon>
        <taxon>Agaricomycetidae</taxon>
        <taxon>Boletales</taxon>
        <taxon>Suillineae</taxon>
        <taxon>Suillaceae</taxon>
        <taxon>Suillus</taxon>
    </lineage>
</organism>
<dbReference type="EMBL" id="JABBWK010000063">
    <property type="protein sequence ID" value="KAG1895729.1"/>
    <property type="molecule type" value="Genomic_DNA"/>
</dbReference>
<evidence type="ECO:0000313" key="2">
    <source>
        <dbReference type="Proteomes" id="UP001195769"/>
    </source>
</evidence>
<dbReference type="AlphaFoldDB" id="A0AAD4DZI4"/>
<reference evidence="1" key="1">
    <citation type="journal article" date="2020" name="New Phytol.">
        <title>Comparative genomics reveals dynamic genome evolution in host specialist ectomycorrhizal fungi.</title>
        <authorList>
            <person name="Lofgren L.A."/>
            <person name="Nguyen N.H."/>
            <person name="Vilgalys R."/>
            <person name="Ruytinx J."/>
            <person name="Liao H.L."/>
            <person name="Branco S."/>
            <person name="Kuo A."/>
            <person name="LaButti K."/>
            <person name="Lipzen A."/>
            <person name="Andreopoulos W."/>
            <person name="Pangilinan J."/>
            <person name="Riley R."/>
            <person name="Hundley H."/>
            <person name="Na H."/>
            <person name="Barry K."/>
            <person name="Grigoriev I.V."/>
            <person name="Stajich J.E."/>
            <person name="Kennedy P.G."/>
        </authorList>
    </citation>
    <scope>NUCLEOTIDE SEQUENCE</scope>
    <source>
        <strain evidence="1">FC203</strain>
    </source>
</reference>
<comment type="caution">
    <text evidence="1">The sequence shown here is derived from an EMBL/GenBank/DDBJ whole genome shotgun (WGS) entry which is preliminary data.</text>
</comment>
<dbReference type="RefSeq" id="XP_041221305.1">
    <property type="nucleotide sequence ID" value="XM_041377396.1"/>
</dbReference>
<evidence type="ECO:0000313" key="1">
    <source>
        <dbReference type="EMBL" id="KAG1895729.1"/>
    </source>
</evidence>
<name>A0AAD4DZI4_9AGAM</name>
<sequence length="253" mass="28779">MSKYPTSTEPEQNAKHVRFEGSYCLRDSKMEKEFHAYLSDRHCLLNWMQARLVLCSGDGNDKTSLVNLLAVKCKHILAMPTGSMNSQSSLASGSCTCQHYSRMCKNPYIDIEAEQDNNNNNNNEEDDQEEENIKIKNGPLRCANVMLLPGPKHKLFNVIDRIEQNVHSGSSSIVDRLLPVAPCFIAALLPKRMYVFTIHLTMRKFLAKHLQKQEFPVVVSLWIPAHLYMTSNNPLTIMAAVHDSLKVSMKKWD</sequence>
<dbReference type="Proteomes" id="UP001195769">
    <property type="component" value="Unassembled WGS sequence"/>
</dbReference>
<proteinExistence type="predicted"/>